<evidence type="ECO:0008006" key="3">
    <source>
        <dbReference type="Google" id="ProtNLM"/>
    </source>
</evidence>
<dbReference type="Proteomes" id="UP000199636">
    <property type="component" value="Unassembled WGS sequence"/>
</dbReference>
<name>A0A1G8BJE8_9PSED</name>
<protein>
    <recommendedName>
        <fullName evidence="3">DUF3077 domain-containing protein</fullName>
    </recommendedName>
</protein>
<dbReference type="AlphaFoldDB" id="A0A1G8BJE8"/>
<sequence>MPHAHTFKYLDIDTAPGALDLFDAAQARHSALLDMLQLLAGARDLGAPSAEVLAGAFTCLQLLAADSERLYATARRLASEGR</sequence>
<evidence type="ECO:0000313" key="2">
    <source>
        <dbReference type="Proteomes" id="UP000199636"/>
    </source>
</evidence>
<accession>A0A1G8BJE8</accession>
<dbReference type="EMBL" id="FNDS01000001">
    <property type="protein sequence ID" value="SDH33288.1"/>
    <property type="molecule type" value="Genomic_DNA"/>
</dbReference>
<keyword evidence="2" id="KW-1185">Reference proteome</keyword>
<evidence type="ECO:0000313" key="1">
    <source>
        <dbReference type="EMBL" id="SDH33288.1"/>
    </source>
</evidence>
<dbReference type="RefSeq" id="WP_090259700.1">
    <property type="nucleotide sequence ID" value="NZ_FNDS01000001.1"/>
</dbReference>
<gene>
    <name evidence="1" type="ORF">SAMN05216272_10192</name>
</gene>
<proteinExistence type="predicted"/>
<organism evidence="1 2">
    <name type="scientific">Pseudomonas panipatensis</name>
    <dbReference type="NCBI Taxonomy" id="428992"/>
    <lineage>
        <taxon>Bacteria</taxon>
        <taxon>Pseudomonadati</taxon>
        <taxon>Pseudomonadota</taxon>
        <taxon>Gammaproteobacteria</taxon>
        <taxon>Pseudomonadales</taxon>
        <taxon>Pseudomonadaceae</taxon>
        <taxon>Pseudomonas</taxon>
    </lineage>
</organism>
<reference evidence="2" key="1">
    <citation type="submission" date="2016-10" db="EMBL/GenBank/DDBJ databases">
        <authorList>
            <person name="Varghese N."/>
            <person name="Submissions S."/>
        </authorList>
    </citation>
    <scope>NUCLEOTIDE SEQUENCE [LARGE SCALE GENOMIC DNA]</scope>
    <source>
        <strain evidence="2">CCM 7469</strain>
    </source>
</reference>